<evidence type="ECO:0000313" key="8">
    <source>
        <dbReference type="Proteomes" id="UP000514720"/>
    </source>
</evidence>
<evidence type="ECO:0000256" key="3">
    <source>
        <dbReference type="ARBA" id="ARBA00022989"/>
    </source>
</evidence>
<keyword evidence="2 5" id="KW-0812">Transmembrane</keyword>
<evidence type="ECO:0000256" key="5">
    <source>
        <dbReference type="SAM" id="Phobius"/>
    </source>
</evidence>
<feature type="transmembrane region" description="Helical" evidence="5">
    <location>
        <begin position="240"/>
        <end position="259"/>
    </location>
</feature>
<evidence type="ECO:0000256" key="1">
    <source>
        <dbReference type="ARBA" id="ARBA00004651"/>
    </source>
</evidence>
<comment type="subcellular location">
    <subcellularLocation>
        <location evidence="1">Cell membrane</location>
        <topology evidence="1">Multi-pass membrane protein</topology>
    </subcellularLocation>
</comment>
<sequence>MEYSPSYKRQITKFGFYGFFKNLRFFDPVLLIYLASNQISTFQIGLLYSIRELIIYVFEVPSGVFADRYGKKTELILCFIFYIISFFIFAIGTTFGVFIIAMILFGLGEAFRSGTHKAMILLYLDQHNRSDEKSKTYGKTRSFSMIGSMISSLFTIYLVIAIPELKFLFFLAIIPYLMDILLILSYPNELNDKRSDTFTMREFAYETKETLRYVMHDKPMRRILLRSSSYMAGFKILKDFIQLILVSIPLTILLFEGFSAAEHVEIYAAIMYAIIFFISAISSRYAYLLLRFSNHDFLTNLMWILSGVVSIMIGLFVANILVVFIGFILLYVLLNIRKPLMVEIIGDHADPARRASVLSIDSQLTSIFIIVFAPILGYLSDQFSFGVTFLLVGIVMVSIYLFSQFQRTSRV</sequence>
<dbReference type="Gene3D" id="1.20.1250.20">
    <property type="entry name" value="MFS general substrate transporter like domains"/>
    <property type="match status" value="1"/>
</dbReference>
<feature type="transmembrane region" description="Helical" evidence="5">
    <location>
        <begin position="142"/>
        <end position="160"/>
    </location>
</feature>
<feature type="domain" description="Major facilitator superfamily (MFS) profile" evidence="6">
    <location>
        <begin position="1"/>
        <end position="411"/>
    </location>
</feature>
<dbReference type="InterPro" id="IPR011701">
    <property type="entry name" value="MFS"/>
</dbReference>
<feature type="transmembrane region" description="Helical" evidence="5">
    <location>
        <begin position="383"/>
        <end position="402"/>
    </location>
</feature>
<dbReference type="PANTHER" id="PTHR23530">
    <property type="entry name" value="TRANSPORT PROTEIN-RELATED"/>
    <property type="match status" value="1"/>
</dbReference>
<dbReference type="SUPFAM" id="SSF103473">
    <property type="entry name" value="MFS general substrate transporter"/>
    <property type="match status" value="1"/>
</dbReference>
<protein>
    <submittedName>
        <fullName evidence="7">MFS transporter</fullName>
    </submittedName>
</protein>
<evidence type="ECO:0000259" key="6">
    <source>
        <dbReference type="PROSITE" id="PS50850"/>
    </source>
</evidence>
<name>A0A7L7KPT8_9MOLU</name>
<feature type="transmembrane region" description="Helical" evidence="5">
    <location>
        <begin position="167"/>
        <end position="186"/>
    </location>
</feature>
<keyword evidence="4 5" id="KW-0472">Membrane</keyword>
<dbReference type="GO" id="GO:0022857">
    <property type="term" value="F:transmembrane transporter activity"/>
    <property type="evidence" value="ECO:0007669"/>
    <property type="project" value="InterPro"/>
</dbReference>
<dbReference type="InterPro" id="IPR053160">
    <property type="entry name" value="MFS_DHA3_Transporter"/>
</dbReference>
<reference evidence="7 8" key="1">
    <citation type="submission" date="2020-02" db="EMBL/GenBank/DDBJ databases">
        <authorList>
            <person name="Zheng R.K."/>
            <person name="Sun C.M."/>
        </authorList>
    </citation>
    <scope>NUCLEOTIDE SEQUENCE [LARGE SCALE GENOMIC DNA]</scope>
    <source>
        <strain evidence="8">zrk13</strain>
    </source>
</reference>
<dbReference type="PANTHER" id="PTHR23530:SF1">
    <property type="entry name" value="PERMEASE, MAJOR FACILITATOR SUPERFAMILY-RELATED"/>
    <property type="match status" value="1"/>
</dbReference>
<evidence type="ECO:0000313" key="7">
    <source>
        <dbReference type="EMBL" id="QMS84585.1"/>
    </source>
</evidence>
<dbReference type="RefSeq" id="WP_258878201.1">
    <property type="nucleotide sequence ID" value="NZ_CP048914.1"/>
</dbReference>
<dbReference type="AlphaFoldDB" id="A0A7L7KPT8"/>
<dbReference type="GO" id="GO:0005886">
    <property type="term" value="C:plasma membrane"/>
    <property type="evidence" value="ECO:0007669"/>
    <property type="project" value="UniProtKB-SubCell"/>
</dbReference>
<dbReference type="InterPro" id="IPR020846">
    <property type="entry name" value="MFS_dom"/>
</dbReference>
<organism evidence="7 8">
    <name type="scientific">Candidatus Xianfuyuplasma coldseepsis</name>
    <dbReference type="NCBI Taxonomy" id="2782163"/>
    <lineage>
        <taxon>Bacteria</taxon>
        <taxon>Bacillati</taxon>
        <taxon>Mycoplasmatota</taxon>
        <taxon>Mollicutes</taxon>
        <taxon>Candidatus Izemoplasmatales</taxon>
        <taxon>Candidatus Izemoplasmataceae</taxon>
        <taxon>Candidatus Xianfuyuplasma</taxon>
    </lineage>
</organism>
<keyword evidence="8" id="KW-1185">Reference proteome</keyword>
<evidence type="ECO:0000256" key="2">
    <source>
        <dbReference type="ARBA" id="ARBA00022692"/>
    </source>
</evidence>
<dbReference type="Pfam" id="PF07690">
    <property type="entry name" value="MFS_1"/>
    <property type="match status" value="1"/>
</dbReference>
<feature type="transmembrane region" description="Helical" evidence="5">
    <location>
        <begin position="301"/>
        <end position="334"/>
    </location>
</feature>
<dbReference type="KEGG" id="xcl:G4Z02_02075"/>
<proteinExistence type="predicted"/>
<dbReference type="Proteomes" id="UP000514720">
    <property type="component" value="Chromosome"/>
</dbReference>
<feature type="transmembrane region" description="Helical" evidence="5">
    <location>
        <begin position="266"/>
        <end position="289"/>
    </location>
</feature>
<feature type="transmembrane region" description="Helical" evidence="5">
    <location>
        <begin position="355"/>
        <end position="377"/>
    </location>
</feature>
<feature type="transmembrane region" description="Helical" evidence="5">
    <location>
        <begin position="75"/>
        <end position="105"/>
    </location>
</feature>
<dbReference type="PROSITE" id="PS50850">
    <property type="entry name" value="MFS"/>
    <property type="match status" value="1"/>
</dbReference>
<accession>A0A7L7KPT8</accession>
<keyword evidence="3 5" id="KW-1133">Transmembrane helix</keyword>
<gene>
    <name evidence="7" type="ORF">G4Z02_02075</name>
</gene>
<dbReference type="InterPro" id="IPR036259">
    <property type="entry name" value="MFS_trans_sf"/>
</dbReference>
<dbReference type="EMBL" id="CP048914">
    <property type="protein sequence ID" value="QMS84585.1"/>
    <property type="molecule type" value="Genomic_DNA"/>
</dbReference>
<evidence type="ECO:0000256" key="4">
    <source>
        <dbReference type="ARBA" id="ARBA00023136"/>
    </source>
</evidence>